<reference evidence="1" key="1">
    <citation type="submission" date="2020-12" db="EMBL/GenBank/DDBJ databases">
        <title>WGS assembly of Carya illinoinensis cv. Pawnee.</title>
        <authorList>
            <person name="Platts A."/>
            <person name="Shu S."/>
            <person name="Wright S."/>
            <person name="Barry K."/>
            <person name="Edger P."/>
            <person name="Pires J.C."/>
            <person name="Schmutz J."/>
        </authorList>
    </citation>
    <scope>NUCLEOTIDE SEQUENCE</scope>
    <source>
        <tissue evidence="1">Leaf</tissue>
    </source>
</reference>
<dbReference type="Proteomes" id="UP000811609">
    <property type="component" value="Chromosome 2"/>
</dbReference>
<organism evidence="1 2">
    <name type="scientific">Carya illinoinensis</name>
    <name type="common">Pecan</name>
    <dbReference type="NCBI Taxonomy" id="32201"/>
    <lineage>
        <taxon>Eukaryota</taxon>
        <taxon>Viridiplantae</taxon>
        <taxon>Streptophyta</taxon>
        <taxon>Embryophyta</taxon>
        <taxon>Tracheophyta</taxon>
        <taxon>Spermatophyta</taxon>
        <taxon>Magnoliopsida</taxon>
        <taxon>eudicotyledons</taxon>
        <taxon>Gunneridae</taxon>
        <taxon>Pentapetalae</taxon>
        <taxon>rosids</taxon>
        <taxon>fabids</taxon>
        <taxon>Fagales</taxon>
        <taxon>Juglandaceae</taxon>
        <taxon>Carya</taxon>
    </lineage>
</organism>
<dbReference type="AlphaFoldDB" id="A0A8T1RH63"/>
<dbReference type="EMBL" id="CM031810">
    <property type="protein sequence ID" value="KAG6665974.1"/>
    <property type="molecule type" value="Genomic_DNA"/>
</dbReference>
<protein>
    <submittedName>
        <fullName evidence="1">Uncharacterized protein</fullName>
    </submittedName>
</protein>
<evidence type="ECO:0000313" key="1">
    <source>
        <dbReference type="EMBL" id="KAG6665974.1"/>
    </source>
</evidence>
<proteinExistence type="predicted"/>
<sequence>MLPIQRDSFSCQRHKSSHESAYVWVIRFSKSMMKEVEGCSEGKEKDLSKEGILSK</sequence>
<name>A0A8T1RH63_CARIL</name>
<keyword evidence="2" id="KW-1185">Reference proteome</keyword>
<comment type="caution">
    <text evidence="1">The sequence shown here is derived from an EMBL/GenBank/DDBJ whole genome shotgun (WGS) entry which is preliminary data.</text>
</comment>
<gene>
    <name evidence="1" type="ORF">CIPAW_02G198300</name>
</gene>
<evidence type="ECO:0000313" key="2">
    <source>
        <dbReference type="Proteomes" id="UP000811609"/>
    </source>
</evidence>
<accession>A0A8T1RH63</accession>